<evidence type="ECO:0000313" key="1">
    <source>
        <dbReference type="EMBL" id="KRG22432.1"/>
    </source>
</evidence>
<name>A0A0Q9YNY9_9GAMM</name>
<gene>
    <name evidence="1" type="ORF">HT99x_00854</name>
    <name evidence="2" type="ORF">HT99x_013075</name>
</gene>
<dbReference type="PATRIC" id="fig|1590043.3.peg.858"/>
<accession>A0A0Q9YNY9</accession>
<proteinExistence type="predicted"/>
<dbReference type="SUPFAM" id="SSF54001">
    <property type="entry name" value="Cysteine proteinases"/>
    <property type="match status" value="1"/>
</dbReference>
<organism evidence="1">
    <name type="scientific">Candidatus Berkiella aquae</name>
    <dbReference type="NCBI Taxonomy" id="295108"/>
    <lineage>
        <taxon>Bacteria</taxon>
        <taxon>Pseudomonadati</taxon>
        <taxon>Pseudomonadota</taxon>
        <taxon>Gammaproteobacteria</taxon>
        <taxon>Candidatus Berkiellales</taxon>
        <taxon>Candidatus Berkiellaceae</taxon>
        <taxon>Candidatus Berkiella</taxon>
    </lineage>
</organism>
<dbReference type="InterPro" id="IPR024453">
    <property type="entry name" value="Peptidase_C92"/>
</dbReference>
<dbReference type="OrthoDB" id="1550427at2"/>
<keyword evidence="3" id="KW-1185">Reference proteome</keyword>
<dbReference type="AlphaFoldDB" id="A0A0Q9YNY9"/>
<protein>
    <recommendedName>
        <fullName evidence="4">Permuted papain-like amidase enzyme, YaeF/YiiX, C92 family</fullName>
    </recommendedName>
</protein>
<reference evidence="2" key="3">
    <citation type="submission" date="2021-06" db="EMBL/GenBank/DDBJ databases">
        <title>Genomic Description and Analysis of Intracellular Bacteria, Candidatus Berkiella cookevillensis and Candidatus Berkiella aquae.</title>
        <authorList>
            <person name="Kidane D.T."/>
            <person name="Mehari Y.T."/>
            <person name="Rice F.C."/>
            <person name="Arivett B.A."/>
            <person name="Farone A.L."/>
            <person name="Berk S.G."/>
            <person name="Farone M.B."/>
        </authorList>
    </citation>
    <scope>NUCLEOTIDE SEQUENCE</scope>
    <source>
        <strain evidence="2">HT99</strain>
    </source>
</reference>
<dbReference type="EMBL" id="LKAJ01000002">
    <property type="protein sequence ID" value="KRG22432.1"/>
    <property type="molecule type" value="Genomic_DNA"/>
</dbReference>
<comment type="caution">
    <text evidence="1">The sequence shown here is derived from an EMBL/GenBank/DDBJ whole genome shotgun (WGS) entry which is preliminary data.</text>
</comment>
<dbReference type="Pfam" id="PF05708">
    <property type="entry name" value="Peptidase_C92"/>
    <property type="match status" value="1"/>
</dbReference>
<sequence length="264" mass="30837">MASLSDWLINKVGHWLLKNEPPRRAYLCDYSQISNEVKPGDVLLIEGRNRVSHIIQQITRSPWSHAALYAGRLGDIPGKHLQETIRSFHHYSDDTQLLIETEVGEGTIASPLSKYEHDHIRILRPQGLDNSDIQRVIAFAVGRLGRKYDIRHVFDLARFLFPWELFPRRWRSSLFQHNALQPTEDICSSMIADAFHSVDFPILPLVKLDEENNLELIQRNPRLFTPSDFDYSPYFNVIKYPIFKLSKDYTPHQLPWKRDEMSDC</sequence>
<dbReference type="InterPro" id="IPR038765">
    <property type="entry name" value="Papain-like_cys_pep_sf"/>
</dbReference>
<reference evidence="1" key="1">
    <citation type="submission" date="2015-09" db="EMBL/GenBank/DDBJ databases">
        <title>Draft Genome Sequences of Two Novel Amoeba-resistant Intranuclear Bacteria, Candidatus Berkiella cookevillensis and Candidatus Berkiella aquae.</title>
        <authorList>
            <person name="Mehari Y.T."/>
            <person name="Arivett B.A."/>
            <person name="Farone A.L."/>
            <person name="Gunderson J.H."/>
            <person name="Farone M.B."/>
        </authorList>
    </citation>
    <scope>NUCLEOTIDE SEQUENCE [LARGE SCALE GENOMIC DNA]</scope>
    <source>
        <strain evidence="1">HT99</strain>
    </source>
</reference>
<dbReference type="Proteomes" id="UP000051497">
    <property type="component" value="Unassembled WGS sequence"/>
</dbReference>
<evidence type="ECO:0000313" key="2">
    <source>
        <dbReference type="EMBL" id="MCS5712367.1"/>
    </source>
</evidence>
<reference evidence="2" key="2">
    <citation type="journal article" date="2016" name="Genome Announc.">
        <title>Draft Genome Sequences of Two Novel Amoeba-Resistant Intranuclear Bacteria, 'Candidatus Berkiella cookevillensis' and 'Candidatus Berkiella aquae'.</title>
        <authorList>
            <person name="Mehari Y.T."/>
            <person name="Arivett B.A."/>
            <person name="Farone A.L."/>
            <person name="Gunderson J.H."/>
            <person name="Farone M.B."/>
        </authorList>
    </citation>
    <scope>NUCLEOTIDE SEQUENCE</scope>
    <source>
        <strain evidence="2">HT99</strain>
    </source>
</reference>
<dbReference type="Gene3D" id="3.90.1720.10">
    <property type="entry name" value="endopeptidase domain like (from Nostoc punctiforme)"/>
    <property type="match status" value="1"/>
</dbReference>
<evidence type="ECO:0000313" key="3">
    <source>
        <dbReference type="Proteomes" id="UP000051497"/>
    </source>
</evidence>
<evidence type="ECO:0008006" key="4">
    <source>
        <dbReference type="Google" id="ProtNLM"/>
    </source>
</evidence>
<dbReference type="RefSeq" id="WP_075065481.1">
    <property type="nucleotide sequence ID" value="NZ_LKAJ02000001.1"/>
</dbReference>
<dbReference type="EMBL" id="LKAJ02000001">
    <property type="protein sequence ID" value="MCS5712367.1"/>
    <property type="molecule type" value="Genomic_DNA"/>
</dbReference>